<dbReference type="EMBL" id="CP059732">
    <property type="protein sequence ID" value="QMW06706.1"/>
    <property type="molecule type" value="Genomic_DNA"/>
</dbReference>
<organism evidence="1 2">
    <name type="scientific">Spirosoma foliorum</name>
    <dbReference type="NCBI Taxonomy" id="2710596"/>
    <lineage>
        <taxon>Bacteria</taxon>
        <taxon>Pseudomonadati</taxon>
        <taxon>Bacteroidota</taxon>
        <taxon>Cytophagia</taxon>
        <taxon>Cytophagales</taxon>
        <taxon>Cytophagaceae</taxon>
        <taxon>Spirosoma</taxon>
    </lineage>
</organism>
<evidence type="ECO:0000313" key="2">
    <source>
        <dbReference type="Proteomes" id="UP000515369"/>
    </source>
</evidence>
<proteinExistence type="predicted"/>
<reference evidence="1 2" key="1">
    <citation type="submission" date="2020-07" db="EMBL/GenBank/DDBJ databases">
        <title>Spirosoma foliorum sp. nov., isolated from the leaves on the Nejang mountain Korea, Republic of.</title>
        <authorList>
            <person name="Ho H."/>
            <person name="Lee Y.-J."/>
            <person name="Nurcahyanto D.-A."/>
            <person name="Kim S.-G."/>
        </authorList>
    </citation>
    <scope>NUCLEOTIDE SEQUENCE [LARGE SCALE GENOMIC DNA]</scope>
    <source>
        <strain evidence="1 2">PL0136</strain>
    </source>
</reference>
<dbReference type="AlphaFoldDB" id="A0A7G5H6G4"/>
<gene>
    <name evidence="1" type="ORF">H3H32_18340</name>
</gene>
<keyword evidence="2" id="KW-1185">Reference proteome</keyword>
<evidence type="ECO:0000313" key="1">
    <source>
        <dbReference type="EMBL" id="QMW06706.1"/>
    </source>
</evidence>
<accession>A0A7G5H6G4</accession>
<protein>
    <submittedName>
        <fullName evidence="1">Uncharacterized protein</fullName>
    </submittedName>
</protein>
<name>A0A7G5H6G4_9BACT</name>
<dbReference type="Proteomes" id="UP000515369">
    <property type="component" value="Chromosome"/>
</dbReference>
<dbReference type="RefSeq" id="WP_182464100.1">
    <property type="nucleotide sequence ID" value="NZ_CP059732.1"/>
</dbReference>
<dbReference type="KEGG" id="sfol:H3H32_18340"/>
<sequence>MAHSPLYLNPTYQRLHQRVIEIEDHLRQFENGLAISQIDYQQAQSLQNDPGRKSTLLETHTICQNRQMEAIKKMKVLYQKALNILAAFETDWKASQQSA</sequence>